<gene>
    <name evidence="2" type="ORF">VNO77_09391</name>
</gene>
<accession>A0AAN9M974</accession>
<dbReference type="AlphaFoldDB" id="A0AAN9M974"/>
<organism evidence="2 3">
    <name type="scientific">Canavalia gladiata</name>
    <name type="common">Sword bean</name>
    <name type="synonym">Dolichos gladiatus</name>
    <dbReference type="NCBI Taxonomy" id="3824"/>
    <lineage>
        <taxon>Eukaryota</taxon>
        <taxon>Viridiplantae</taxon>
        <taxon>Streptophyta</taxon>
        <taxon>Embryophyta</taxon>
        <taxon>Tracheophyta</taxon>
        <taxon>Spermatophyta</taxon>
        <taxon>Magnoliopsida</taxon>
        <taxon>eudicotyledons</taxon>
        <taxon>Gunneridae</taxon>
        <taxon>Pentapetalae</taxon>
        <taxon>rosids</taxon>
        <taxon>fabids</taxon>
        <taxon>Fabales</taxon>
        <taxon>Fabaceae</taxon>
        <taxon>Papilionoideae</taxon>
        <taxon>50 kb inversion clade</taxon>
        <taxon>NPAAA clade</taxon>
        <taxon>indigoferoid/millettioid clade</taxon>
        <taxon>Phaseoleae</taxon>
        <taxon>Canavalia</taxon>
    </lineage>
</organism>
<name>A0AAN9M974_CANGL</name>
<keyword evidence="3" id="KW-1185">Reference proteome</keyword>
<reference evidence="2 3" key="1">
    <citation type="submission" date="2024-01" db="EMBL/GenBank/DDBJ databases">
        <title>The genomes of 5 underutilized Papilionoideae crops provide insights into root nodulation and disease resistanc.</title>
        <authorList>
            <person name="Jiang F."/>
        </authorList>
    </citation>
    <scope>NUCLEOTIDE SEQUENCE [LARGE SCALE GENOMIC DNA]</scope>
    <source>
        <strain evidence="2">LVBAO_FW01</strain>
        <tissue evidence="2">Leaves</tissue>
    </source>
</reference>
<comment type="caution">
    <text evidence="2">The sequence shown here is derived from an EMBL/GenBank/DDBJ whole genome shotgun (WGS) entry which is preliminary data.</text>
</comment>
<evidence type="ECO:0000256" key="1">
    <source>
        <dbReference type="SAM" id="MobiDB-lite"/>
    </source>
</evidence>
<evidence type="ECO:0000313" key="2">
    <source>
        <dbReference type="EMBL" id="KAK7350595.1"/>
    </source>
</evidence>
<protein>
    <submittedName>
        <fullName evidence="2">Uncharacterized protein</fullName>
    </submittedName>
</protein>
<evidence type="ECO:0000313" key="3">
    <source>
        <dbReference type="Proteomes" id="UP001367508"/>
    </source>
</evidence>
<feature type="compositionally biased region" description="Basic residues" evidence="1">
    <location>
        <begin position="21"/>
        <end position="33"/>
    </location>
</feature>
<sequence>MPRRNPRSTQNPNTINTLPSRRIRKPSRPGRIRFRNSSSIGAFTRRYSQIRTKRRGRMLKRNMEPPFDLRRGKVRESREREAERAGRAVRSRRMITSQDGEATCGECDCRLVRWESVVKGKGVILTATVHMKAYDGKLRLSSNVPTPVTASVHMKACDGKLRSR</sequence>
<dbReference type="EMBL" id="JAYMYQ010000002">
    <property type="protein sequence ID" value="KAK7350595.1"/>
    <property type="molecule type" value="Genomic_DNA"/>
</dbReference>
<proteinExistence type="predicted"/>
<feature type="region of interest" description="Disordered" evidence="1">
    <location>
        <begin position="1"/>
        <end position="33"/>
    </location>
</feature>
<feature type="compositionally biased region" description="Polar residues" evidence="1">
    <location>
        <begin position="7"/>
        <end position="19"/>
    </location>
</feature>
<dbReference type="Proteomes" id="UP001367508">
    <property type="component" value="Unassembled WGS sequence"/>
</dbReference>